<dbReference type="EnsemblFungi" id="EJT73049">
    <property type="protein sequence ID" value="EJT73049"/>
    <property type="gene ID" value="GGTG_09900"/>
</dbReference>
<reference evidence="2" key="5">
    <citation type="submission" date="2018-04" db="UniProtKB">
        <authorList>
            <consortium name="EnsemblFungi"/>
        </authorList>
    </citation>
    <scope>IDENTIFICATION</scope>
    <source>
        <strain evidence="2">R3-111a-1</strain>
    </source>
</reference>
<evidence type="ECO:0000313" key="1">
    <source>
        <dbReference type="EMBL" id="EJT73049.1"/>
    </source>
</evidence>
<dbReference type="OrthoDB" id="439046at2759"/>
<dbReference type="AlphaFoldDB" id="J3P8R5"/>
<reference evidence="1" key="2">
    <citation type="submission" date="2010-07" db="EMBL/GenBank/DDBJ databases">
        <authorList>
            <consortium name="The Broad Institute Genome Sequencing Platform"/>
            <consortium name="Broad Institute Genome Sequencing Center for Infectious Disease"/>
            <person name="Ma L.-J."/>
            <person name="Dead R."/>
            <person name="Young S."/>
            <person name="Zeng Q."/>
            <person name="Koehrsen M."/>
            <person name="Alvarado L."/>
            <person name="Berlin A."/>
            <person name="Chapman S.B."/>
            <person name="Chen Z."/>
            <person name="Freedman E."/>
            <person name="Gellesch M."/>
            <person name="Goldberg J."/>
            <person name="Griggs A."/>
            <person name="Gujja S."/>
            <person name="Heilman E.R."/>
            <person name="Heiman D."/>
            <person name="Hepburn T."/>
            <person name="Howarth C."/>
            <person name="Jen D."/>
            <person name="Larson L."/>
            <person name="Mehta T."/>
            <person name="Neiman D."/>
            <person name="Pearson M."/>
            <person name="Roberts A."/>
            <person name="Saif S."/>
            <person name="Shea T."/>
            <person name="Shenoy N."/>
            <person name="Sisk P."/>
            <person name="Stolte C."/>
            <person name="Sykes S."/>
            <person name="Walk T."/>
            <person name="White J."/>
            <person name="Yandava C."/>
            <person name="Haas B."/>
            <person name="Nusbaum C."/>
            <person name="Birren B."/>
        </authorList>
    </citation>
    <scope>NUCLEOTIDE SEQUENCE</scope>
    <source>
        <strain evidence="1">R3-111a-1</strain>
    </source>
</reference>
<reference evidence="1" key="3">
    <citation type="submission" date="2010-09" db="EMBL/GenBank/DDBJ databases">
        <title>Annotation of Gaeumannomyces graminis var. tritici R3-111a-1.</title>
        <authorList>
            <consortium name="The Broad Institute Genome Sequencing Platform"/>
            <person name="Ma L.-J."/>
            <person name="Dead R."/>
            <person name="Young S.K."/>
            <person name="Zeng Q."/>
            <person name="Gargeya S."/>
            <person name="Fitzgerald M."/>
            <person name="Haas B."/>
            <person name="Abouelleil A."/>
            <person name="Alvarado L."/>
            <person name="Arachchi H.M."/>
            <person name="Berlin A."/>
            <person name="Brown A."/>
            <person name="Chapman S.B."/>
            <person name="Chen Z."/>
            <person name="Dunbar C."/>
            <person name="Freedman E."/>
            <person name="Gearin G."/>
            <person name="Gellesch M."/>
            <person name="Goldberg J."/>
            <person name="Griggs A."/>
            <person name="Gujja S."/>
            <person name="Heiman D."/>
            <person name="Howarth C."/>
            <person name="Larson L."/>
            <person name="Lui A."/>
            <person name="MacDonald P.J.P."/>
            <person name="Mehta T."/>
            <person name="Montmayeur A."/>
            <person name="Murphy C."/>
            <person name="Neiman D."/>
            <person name="Pearson M."/>
            <person name="Priest M."/>
            <person name="Roberts A."/>
            <person name="Saif S."/>
            <person name="Shea T."/>
            <person name="Shenoy N."/>
            <person name="Sisk P."/>
            <person name="Stolte C."/>
            <person name="Sykes S."/>
            <person name="Yandava C."/>
            <person name="Wortman J."/>
            <person name="Nusbaum C."/>
            <person name="Birren B."/>
        </authorList>
    </citation>
    <scope>NUCLEOTIDE SEQUENCE</scope>
    <source>
        <strain evidence="1">R3-111a-1</strain>
    </source>
</reference>
<accession>J3P8R5</accession>
<evidence type="ECO:0000313" key="3">
    <source>
        <dbReference type="Proteomes" id="UP000006039"/>
    </source>
</evidence>
<dbReference type="EMBL" id="GL385399">
    <property type="protein sequence ID" value="EJT73049.1"/>
    <property type="molecule type" value="Genomic_DNA"/>
</dbReference>
<name>J3P8R5_GAET3</name>
<sequence length="142" mass="16058">MRRASFLFDFQALGELLPGARPFLIAGVFERCPVWNWELAKDFGVSILDDMAVPFCTRLRMLQNLTPADEAALDEYQLTSLNKLIFGSNLIEGAGAGVDITYKLCQLVFTGKDKEINDEDMLRTEEYDQRCKSLVTQDLPTK</sequence>
<protein>
    <submittedName>
        <fullName evidence="1 2">Uncharacterized protein</fullName>
    </submittedName>
</protein>
<dbReference type="VEuPathDB" id="FungiDB:GGTG_09900"/>
<proteinExistence type="predicted"/>
<reference evidence="3" key="1">
    <citation type="submission" date="2010-07" db="EMBL/GenBank/DDBJ databases">
        <title>The genome sequence of Gaeumannomyces graminis var. tritici strain R3-111a-1.</title>
        <authorList>
            <consortium name="The Broad Institute Genome Sequencing Platform"/>
            <person name="Ma L.-J."/>
            <person name="Dead R."/>
            <person name="Young S."/>
            <person name="Zeng Q."/>
            <person name="Koehrsen M."/>
            <person name="Alvarado L."/>
            <person name="Berlin A."/>
            <person name="Chapman S.B."/>
            <person name="Chen Z."/>
            <person name="Freedman E."/>
            <person name="Gellesch M."/>
            <person name="Goldberg J."/>
            <person name="Griggs A."/>
            <person name="Gujja S."/>
            <person name="Heilman E.R."/>
            <person name="Heiman D."/>
            <person name="Hepburn T."/>
            <person name="Howarth C."/>
            <person name="Jen D."/>
            <person name="Larson L."/>
            <person name="Mehta T."/>
            <person name="Neiman D."/>
            <person name="Pearson M."/>
            <person name="Roberts A."/>
            <person name="Saif S."/>
            <person name="Shea T."/>
            <person name="Shenoy N."/>
            <person name="Sisk P."/>
            <person name="Stolte C."/>
            <person name="Sykes S."/>
            <person name="Walk T."/>
            <person name="White J."/>
            <person name="Yandava C."/>
            <person name="Haas B."/>
            <person name="Nusbaum C."/>
            <person name="Birren B."/>
        </authorList>
    </citation>
    <scope>NUCLEOTIDE SEQUENCE [LARGE SCALE GENOMIC DNA]</scope>
    <source>
        <strain evidence="3">R3-111a-1</strain>
    </source>
</reference>
<dbReference type="HOGENOM" id="CLU_1815928_0_0_1"/>
<reference evidence="2" key="4">
    <citation type="journal article" date="2015" name="G3 (Bethesda)">
        <title>Genome sequences of three phytopathogenic species of the Magnaporthaceae family of fungi.</title>
        <authorList>
            <person name="Okagaki L.H."/>
            <person name="Nunes C.C."/>
            <person name="Sailsbery J."/>
            <person name="Clay B."/>
            <person name="Brown D."/>
            <person name="John T."/>
            <person name="Oh Y."/>
            <person name="Young N."/>
            <person name="Fitzgerald M."/>
            <person name="Haas B.J."/>
            <person name="Zeng Q."/>
            <person name="Young S."/>
            <person name="Adiconis X."/>
            <person name="Fan L."/>
            <person name="Levin J.Z."/>
            <person name="Mitchell T.K."/>
            <person name="Okubara P.A."/>
            <person name="Farman M.L."/>
            <person name="Kohn L.M."/>
            <person name="Birren B."/>
            <person name="Ma L.-J."/>
            <person name="Dean R.A."/>
        </authorList>
    </citation>
    <scope>NUCLEOTIDE SEQUENCE</scope>
    <source>
        <strain evidence="2">R3-111a-1</strain>
    </source>
</reference>
<dbReference type="Proteomes" id="UP000006039">
    <property type="component" value="Unassembled WGS sequence"/>
</dbReference>
<evidence type="ECO:0000313" key="2">
    <source>
        <dbReference type="EnsemblFungi" id="EJT73049"/>
    </source>
</evidence>
<gene>
    <name evidence="2" type="primary">20350358</name>
    <name evidence="1" type="ORF">GGTG_09900</name>
</gene>
<organism evidence="1">
    <name type="scientific">Gaeumannomyces tritici (strain R3-111a-1)</name>
    <name type="common">Wheat and barley take-all root rot fungus</name>
    <name type="synonym">Gaeumannomyces graminis var. tritici</name>
    <dbReference type="NCBI Taxonomy" id="644352"/>
    <lineage>
        <taxon>Eukaryota</taxon>
        <taxon>Fungi</taxon>
        <taxon>Dikarya</taxon>
        <taxon>Ascomycota</taxon>
        <taxon>Pezizomycotina</taxon>
        <taxon>Sordariomycetes</taxon>
        <taxon>Sordariomycetidae</taxon>
        <taxon>Magnaporthales</taxon>
        <taxon>Magnaporthaceae</taxon>
        <taxon>Gaeumannomyces</taxon>
    </lineage>
</organism>
<dbReference type="RefSeq" id="XP_009226023.1">
    <property type="nucleotide sequence ID" value="XM_009227759.1"/>
</dbReference>
<dbReference type="GeneID" id="20350358"/>
<keyword evidence="3" id="KW-1185">Reference proteome</keyword>